<feature type="region of interest" description="Disordered" evidence="1">
    <location>
        <begin position="1"/>
        <end position="26"/>
    </location>
</feature>
<reference evidence="2 3" key="1">
    <citation type="submission" date="2024-01" db="EMBL/GenBank/DDBJ databases">
        <title>The genomes of 5 underutilized Papilionoideae crops provide insights into root nodulation and disease resistanc.</title>
        <authorList>
            <person name="Jiang F."/>
        </authorList>
    </citation>
    <scope>NUCLEOTIDE SEQUENCE [LARGE SCALE GENOMIC DNA]</scope>
    <source>
        <strain evidence="2">DUOXIRENSHENG_FW03</strain>
        <tissue evidence="2">Leaves</tissue>
    </source>
</reference>
<keyword evidence="3" id="KW-1185">Reference proteome</keyword>
<protein>
    <submittedName>
        <fullName evidence="2">Uncharacterized protein</fullName>
    </submittedName>
</protein>
<evidence type="ECO:0000256" key="1">
    <source>
        <dbReference type="SAM" id="MobiDB-lite"/>
    </source>
</evidence>
<feature type="compositionally biased region" description="Basic residues" evidence="1">
    <location>
        <begin position="15"/>
        <end position="24"/>
    </location>
</feature>
<feature type="compositionally biased region" description="Low complexity" evidence="1">
    <location>
        <begin position="100"/>
        <end position="124"/>
    </location>
</feature>
<accession>A0AAN9SL29</accession>
<name>A0AAN9SL29_PSOTE</name>
<dbReference type="Proteomes" id="UP001386955">
    <property type="component" value="Unassembled WGS sequence"/>
</dbReference>
<feature type="compositionally biased region" description="Low complexity" evidence="1">
    <location>
        <begin position="179"/>
        <end position="190"/>
    </location>
</feature>
<feature type="region of interest" description="Disordered" evidence="1">
    <location>
        <begin position="45"/>
        <end position="85"/>
    </location>
</feature>
<comment type="caution">
    <text evidence="2">The sequence shown here is derived from an EMBL/GenBank/DDBJ whole genome shotgun (WGS) entry which is preliminary data.</text>
</comment>
<organism evidence="2 3">
    <name type="scientific">Psophocarpus tetragonolobus</name>
    <name type="common">Winged bean</name>
    <name type="synonym">Dolichos tetragonolobus</name>
    <dbReference type="NCBI Taxonomy" id="3891"/>
    <lineage>
        <taxon>Eukaryota</taxon>
        <taxon>Viridiplantae</taxon>
        <taxon>Streptophyta</taxon>
        <taxon>Embryophyta</taxon>
        <taxon>Tracheophyta</taxon>
        <taxon>Spermatophyta</taxon>
        <taxon>Magnoliopsida</taxon>
        <taxon>eudicotyledons</taxon>
        <taxon>Gunneridae</taxon>
        <taxon>Pentapetalae</taxon>
        <taxon>rosids</taxon>
        <taxon>fabids</taxon>
        <taxon>Fabales</taxon>
        <taxon>Fabaceae</taxon>
        <taxon>Papilionoideae</taxon>
        <taxon>50 kb inversion clade</taxon>
        <taxon>NPAAA clade</taxon>
        <taxon>indigoferoid/millettioid clade</taxon>
        <taxon>Phaseoleae</taxon>
        <taxon>Psophocarpus</taxon>
    </lineage>
</organism>
<feature type="region of interest" description="Disordered" evidence="1">
    <location>
        <begin position="100"/>
        <end position="212"/>
    </location>
</feature>
<feature type="compositionally biased region" description="Basic and acidic residues" evidence="1">
    <location>
        <begin position="191"/>
        <end position="212"/>
    </location>
</feature>
<evidence type="ECO:0000313" key="3">
    <source>
        <dbReference type="Proteomes" id="UP001386955"/>
    </source>
</evidence>
<gene>
    <name evidence="2" type="ORF">VNO78_18529</name>
</gene>
<dbReference type="AlphaFoldDB" id="A0AAN9SL29"/>
<feature type="compositionally biased region" description="Pro residues" evidence="1">
    <location>
        <begin position="167"/>
        <end position="177"/>
    </location>
</feature>
<feature type="compositionally biased region" description="Low complexity" evidence="1">
    <location>
        <begin position="135"/>
        <end position="151"/>
    </location>
</feature>
<evidence type="ECO:0000313" key="2">
    <source>
        <dbReference type="EMBL" id="KAK7397360.1"/>
    </source>
</evidence>
<dbReference type="EMBL" id="JAYMYS010000004">
    <property type="protein sequence ID" value="KAK7397360.1"/>
    <property type="molecule type" value="Genomic_DNA"/>
</dbReference>
<proteinExistence type="predicted"/>
<sequence>MLPAVPVQSSAGSRVARRDRRTSRWSRPCRAARWEIASRTDAQIAAGIASRPPRSRRRSRFGAVPLGRARSKRYSAAVSNRPDRASALFHRDREAEIAFRRSTATFRTSPSSPRSARSSGSSPRCLEPPRSRRILASALGAAPRAPAALRRVSNPDQIPSEVGFSAPPRPPAPPPPRVLRTARSAASTAALDRRMRGDERERRNDRERESEC</sequence>